<dbReference type="RefSeq" id="WP_107010091.1">
    <property type="nucleotide sequence ID" value="NZ_JBHRSF010000009.1"/>
</dbReference>
<name>A0A371YJI9_9GAMM</name>
<comment type="caution">
    <text evidence="2">The sequence shown here is derived from an EMBL/GenBank/DDBJ whole genome shotgun (WGS) entry which is preliminary data.</text>
</comment>
<reference evidence="1" key="1">
    <citation type="journal article" date="2014" name="Int. J. Syst. Evol. Microbiol.">
        <title>Complete genome of a new Firmicutes species belonging to the dominant human colonic microbiota ('Ruminococcus bicirculans') reveals two chromosomes and a selective capacity to utilize plant glucans.</title>
        <authorList>
            <consortium name="NISC Comparative Sequencing Program"/>
            <person name="Wegmann U."/>
            <person name="Louis P."/>
            <person name="Goesmann A."/>
            <person name="Henrissat B."/>
            <person name="Duncan S.H."/>
            <person name="Flint H.J."/>
        </authorList>
    </citation>
    <scope>NUCLEOTIDE SEQUENCE</scope>
    <source>
        <strain evidence="1">KCTC 62575</strain>
    </source>
</reference>
<evidence type="ECO:0000313" key="1">
    <source>
        <dbReference type="EMBL" id="MFC2994848.1"/>
    </source>
</evidence>
<dbReference type="AlphaFoldDB" id="A0A371YJI9"/>
<dbReference type="Proteomes" id="UP000240957">
    <property type="component" value="Unassembled WGS sequence"/>
</dbReference>
<organism evidence="2 3">
    <name type="scientific">Acinetobacter sichuanensis</name>
    <dbReference type="NCBI Taxonomy" id="2136183"/>
    <lineage>
        <taxon>Bacteria</taxon>
        <taxon>Pseudomonadati</taxon>
        <taxon>Pseudomonadota</taxon>
        <taxon>Gammaproteobacteria</taxon>
        <taxon>Moraxellales</taxon>
        <taxon>Moraxellaceae</taxon>
        <taxon>Acinetobacter</taxon>
    </lineage>
</organism>
<accession>A0A371YJI9</accession>
<sequence length="134" mass="14885">MKKELSRFLLISIFSIPFIGCQTIQDNTRILGIGGDSKYDMSYVKANLKKGITTSEEVIRIFGKPNYQTSSGSGPDYFSYREGETKSNALLSSALSTIGYGNIGNTNQALQEGKQRQLSIYFKNNKVDDFSISE</sequence>
<dbReference type="EMBL" id="JBHRSF010000009">
    <property type="protein sequence ID" value="MFC2994848.1"/>
    <property type="molecule type" value="Genomic_DNA"/>
</dbReference>
<dbReference type="EMBL" id="PYIX02000073">
    <property type="protein sequence ID" value="RFC81606.1"/>
    <property type="molecule type" value="Genomic_DNA"/>
</dbReference>
<reference evidence="2 3" key="2">
    <citation type="submission" date="2018-08" db="EMBL/GenBank/DDBJ databases">
        <title>The draft genome of Acinetobacter sichuanensis strain WCHAc060041.</title>
        <authorList>
            <person name="Qin J."/>
            <person name="Feng Y."/>
            <person name="Zong Z."/>
        </authorList>
    </citation>
    <scope>NUCLEOTIDE SEQUENCE [LARGE SCALE GENOMIC DNA]</scope>
    <source>
        <strain evidence="2 3">WCHAc060041</strain>
    </source>
</reference>
<dbReference type="Proteomes" id="UP001595455">
    <property type="component" value="Unassembled WGS sequence"/>
</dbReference>
<proteinExistence type="predicted"/>
<evidence type="ECO:0000313" key="2">
    <source>
        <dbReference type="EMBL" id="RFC81606.1"/>
    </source>
</evidence>
<evidence type="ECO:0000313" key="4">
    <source>
        <dbReference type="Proteomes" id="UP001595455"/>
    </source>
</evidence>
<evidence type="ECO:0000313" key="3">
    <source>
        <dbReference type="Proteomes" id="UP000240957"/>
    </source>
</evidence>
<gene>
    <name evidence="1" type="ORF">ACFODO_06100</name>
    <name evidence="2" type="ORF">C9E89_020965</name>
</gene>
<reference evidence="1" key="4">
    <citation type="submission" date="2024-09" db="EMBL/GenBank/DDBJ databases">
        <authorList>
            <person name="Sun Q."/>
            <person name="Mori K."/>
        </authorList>
    </citation>
    <scope>NUCLEOTIDE SEQUENCE</scope>
    <source>
        <strain evidence="1">KCTC 62575</strain>
    </source>
</reference>
<reference evidence="4" key="3">
    <citation type="journal article" date="2019" name="Int. J. Syst. Evol. Microbiol.">
        <title>The Global Catalogue of Microorganisms (GCM) 10K type strain sequencing project: providing services to taxonomists for standard genome sequencing and annotation.</title>
        <authorList>
            <consortium name="The Broad Institute Genomics Platform"/>
            <consortium name="The Broad Institute Genome Sequencing Center for Infectious Disease"/>
            <person name="Wu L."/>
            <person name="Ma J."/>
        </authorList>
    </citation>
    <scope>NUCLEOTIDE SEQUENCE [LARGE SCALE GENOMIC DNA]</scope>
    <source>
        <strain evidence="4">KCTC 62575</strain>
    </source>
</reference>
<keyword evidence="4" id="KW-1185">Reference proteome</keyword>
<protein>
    <submittedName>
        <fullName evidence="2">Uncharacterized protein</fullName>
    </submittedName>
</protein>